<feature type="region of interest" description="Disordered" evidence="1">
    <location>
        <begin position="16"/>
        <end position="54"/>
    </location>
</feature>
<evidence type="ECO:0000313" key="4">
    <source>
        <dbReference type="EMBL" id="ULT83797.1"/>
    </source>
</evidence>
<evidence type="ECO:0000256" key="2">
    <source>
        <dbReference type="SAM" id="Phobius"/>
    </source>
</evidence>
<dbReference type="EMBL" id="CP090896">
    <property type="protein sequence ID" value="ULT83797.1"/>
    <property type="molecule type" value="Genomic_DNA"/>
</dbReference>
<organism evidence="4 5">
    <name type="scientific">Caenorhabditis briggsae</name>
    <dbReference type="NCBI Taxonomy" id="6238"/>
    <lineage>
        <taxon>Eukaryota</taxon>
        <taxon>Metazoa</taxon>
        <taxon>Ecdysozoa</taxon>
        <taxon>Nematoda</taxon>
        <taxon>Chromadorea</taxon>
        <taxon>Rhabditida</taxon>
        <taxon>Rhabditina</taxon>
        <taxon>Rhabditomorpha</taxon>
        <taxon>Rhabditoidea</taxon>
        <taxon>Rhabditidae</taxon>
        <taxon>Peloderinae</taxon>
        <taxon>Caenorhabditis</taxon>
    </lineage>
</organism>
<evidence type="ECO:0000256" key="1">
    <source>
        <dbReference type="SAM" id="MobiDB-lite"/>
    </source>
</evidence>
<feature type="signal peptide" evidence="3">
    <location>
        <begin position="1"/>
        <end position="18"/>
    </location>
</feature>
<reference evidence="4 5" key="1">
    <citation type="submission" date="2022-05" db="EMBL/GenBank/DDBJ databases">
        <title>Chromosome-level reference genomes for two strains of Caenorhabditis briggsae: an improved platform for comparative genomics.</title>
        <authorList>
            <person name="Stevens L."/>
            <person name="Andersen E.C."/>
        </authorList>
    </citation>
    <scope>NUCLEOTIDE SEQUENCE [LARGE SCALE GENOMIC DNA]</scope>
    <source>
        <strain evidence="4">QX1410_ONT</strain>
        <tissue evidence="4">Whole-organism</tissue>
    </source>
</reference>
<proteinExistence type="predicted"/>
<feature type="compositionally biased region" description="Polar residues" evidence="1">
    <location>
        <begin position="27"/>
        <end position="43"/>
    </location>
</feature>
<keyword evidence="2" id="KW-0472">Membrane</keyword>
<evidence type="ECO:0000313" key="5">
    <source>
        <dbReference type="Proteomes" id="UP000827892"/>
    </source>
</evidence>
<gene>
    <name evidence="4" type="ORF">L3Y34_012816</name>
</gene>
<keyword evidence="2" id="KW-0812">Transmembrane</keyword>
<feature type="chain" id="PRO_5042079856" evidence="3">
    <location>
        <begin position="19"/>
        <end position="120"/>
    </location>
</feature>
<protein>
    <submittedName>
        <fullName evidence="4">Uncharacterized protein</fullName>
    </submittedName>
</protein>
<keyword evidence="3" id="KW-0732">Signal</keyword>
<keyword evidence="2" id="KW-1133">Transmembrane helix</keyword>
<name>A0AAE8ZTL5_CAEBR</name>
<dbReference type="Proteomes" id="UP000827892">
    <property type="component" value="Chromosome X"/>
</dbReference>
<evidence type="ECO:0000256" key="3">
    <source>
        <dbReference type="SAM" id="SignalP"/>
    </source>
</evidence>
<sequence length="120" mass="13460">MKVLLFFALVIVSLSSSSQESPRRPKTSSSQAHPVVPRNTTQAEAEELNATGTHNMEKKEIETYCMITLVVLLFFFFAAIAAVQEYKQSPKKVRLVENQNREEVELVTMRATNGIEETGV</sequence>
<feature type="transmembrane region" description="Helical" evidence="2">
    <location>
        <begin position="61"/>
        <end position="83"/>
    </location>
</feature>
<dbReference type="AlphaFoldDB" id="A0AAE8ZTL5"/>
<accession>A0AAE8ZTL5</accession>